<feature type="region of interest" description="Disordered" evidence="1">
    <location>
        <begin position="1"/>
        <end position="21"/>
    </location>
</feature>
<gene>
    <name evidence="3" type="ORF">GCM10009559_44310</name>
</gene>
<feature type="transmembrane region" description="Helical" evidence="2">
    <location>
        <begin position="409"/>
        <end position="429"/>
    </location>
</feature>
<feature type="transmembrane region" description="Helical" evidence="2">
    <location>
        <begin position="279"/>
        <end position="301"/>
    </location>
</feature>
<keyword evidence="2" id="KW-0472">Membrane</keyword>
<evidence type="ECO:0000256" key="2">
    <source>
        <dbReference type="SAM" id="Phobius"/>
    </source>
</evidence>
<dbReference type="EMBL" id="BAAAHP010000126">
    <property type="protein sequence ID" value="GAA0945996.1"/>
    <property type="molecule type" value="Genomic_DNA"/>
</dbReference>
<protein>
    <recommendedName>
        <fullName evidence="5">Integral membrane protein</fullName>
    </recommendedName>
</protein>
<proteinExistence type="predicted"/>
<feature type="transmembrane region" description="Helical" evidence="2">
    <location>
        <begin position="53"/>
        <end position="74"/>
    </location>
</feature>
<sequence length="446" mass="46533">MSHVQGREAAAGEARPTLTVDERAELERLRQENQALRARPTPPTRRRVRWRSVVAAVLLVLGCALAPVALVAVWTRSQLSDTERFVATVEPLAHDPEVQQAVTNRVTATIFEHVDVQSLANEAITALGAQGLPPPLVDRLHGFAPTISAATTNFVRDKVGELVASPQFAAAWDQAVRVAHQRAVTVLSGEGQAVVRGDTVYLDLGPIIDVAKQRLSAEGLTVVDRIPEVHPTIPLFPADNLVRAQTAYAALGTFATVLPWIVLLLLAVGVYLAKARMRAVVAAGLGVALALLVLAAGLLVARSLFVGAVPPAGAPAAASAFDIIVSSLRTAGRSLLVLALVVALLAFLAGSSPTAVGIRRWATGLLHRIRLGSSSGPVGPWVGAHLRGLRIAAVALAALWFVLLDHPTGVTIVIIAAVLLVVLGLIEVLGRAGAAGEPVTGVDANG</sequence>
<organism evidence="3 4">
    <name type="scientific">Pseudonocardia zijingensis</name>
    <dbReference type="NCBI Taxonomy" id="153376"/>
    <lineage>
        <taxon>Bacteria</taxon>
        <taxon>Bacillati</taxon>
        <taxon>Actinomycetota</taxon>
        <taxon>Actinomycetes</taxon>
        <taxon>Pseudonocardiales</taxon>
        <taxon>Pseudonocardiaceae</taxon>
        <taxon>Pseudonocardia</taxon>
    </lineage>
</organism>
<feature type="transmembrane region" description="Helical" evidence="2">
    <location>
        <begin position="247"/>
        <end position="272"/>
    </location>
</feature>
<keyword evidence="2" id="KW-0812">Transmembrane</keyword>
<dbReference type="RefSeq" id="WP_343943411.1">
    <property type="nucleotide sequence ID" value="NZ_BAAAHP010000126.1"/>
</dbReference>
<dbReference type="Proteomes" id="UP001499967">
    <property type="component" value="Unassembled WGS sequence"/>
</dbReference>
<feature type="transmembrane region" description="Helical" evidence="2">
    <location>
        <begin position="378"/>
        <end position="403"/>
    </location>
</feature>
<keyword evidence="4" id="KW-1185">Reference proteome</keyword>
<reference evidence="3 4" key="1">
    <citation type="journal article" date="2019" name="Int. J. Syst. Evol. Microbiol.">
        <title>The Global Catalogue of Microorganisms (GCM) 10K type strain sequencing project: providing services to taxonomists for standard genome sequencing and annotation.</title>
        <authorList>
            <consortium name="The Broad Institute Genomics Platform"/>
            <consortium name="The Broad Institute Genome Sequencing Center for Infectious Disease"/>
            <person name="Wu L."/>
            <person name="Ma J."/>
        </authorList>
    </citation>
    <scope>NUCLEOTIDE SEQUENCE [LARGE SCALE GENOMIC DNA]</scope>
    <source>
        <strain evidence="3 4">JCM 11117</strain>
    </source>
</reference>
<evidence type="ECO:0000256" key="1">
    <source>
        <dbReference type="SAM" id="MobiDB-lite"/>
    </source>
</evidence>
<evidence type="ECO:0000313" key="4">
    <source>
        <dbReference type="Proteomes" id="UP001499967"/>
    </source>
</evidence>
<name>A0ABN1QR78_9PSEU</name>
<keyword evidence="2" id="KW-1133">Transmembrane helix</keyword>
<accession>A0ABN1QR78</accession>
<feature type="transmembrane region" description="Helical" evidence="2">
    <location>
        <begin position="335"/>
        <end position="358"/>
    </location>
</feature>
<comment type="caution">
    <text evidence="3">The sequence shown here is derived from an EMBL/GenBank/DDBJ whole genome shotgun (WGS) entry which is preliminary data.</text>
</comment>
<evidence type="ECO:0000313" key="3">
    <source>
        <dbReference type="EMBL" id="GAA0945996.1"/>
    </source>
</evidence>
<evidence type="ECO:0008006" key="5">
    <source>
        <dbReference type="Google" id="ProtNLM"/>
    </source>
</evidence>